<keyword evidence="5" id="KW-0378">Hydrolase</keyword>
<reference evidence="6" key="1">
    <citation type="submission" date="2016-10" db="EMBL/GenBank/DDBJ databases">
        <authorList>
            <person name="Varghese N."/>
            <person name="Submissions S."/>
        </authorList>
    </citation>
    <scope>NUCLEOTIDE SEQUENCE [LARGE SCALE GENOMIC DNA]</scope>
    <source>
        <strain evidence="6">CGMCC 1.7062</strain>
    </source>
</reference>
<dbReference type="InterPro" id="IPR050546">
    <property type="entry name" value="Glycosyl_Hydrlase_16"/>
</dbReference>
<name>A0A1H6B1V1_9VIBR</name>
<dbReference type="GO" id="GO:0004553">
    <property type="term" value="F:hydrolase activity, hydrolyzing O-glycosyl compounds"/>
    <property type="evidence" value="ECO:0007669"/>
    <property type="project" value="InterPro"/>
</dbReference>
<feature type="signal peptide" evidence="3">
    <location>
        <begin position="1"/>
        <end position="30"/>
    </location>
</feature>
<dbReference type="RefSeq" id="WP_103881503.1">
    <property type="nucleotide sequence ID" value="NZ_FNVG01000018.1"/>
</dbReference>
<feature type="domain" description="GH16" evidence="4">
    <location>
        <begin position="45"/>
        <end position="283"/>
    </location>
</feature>
<dbReference type="CDD" id="cd08023">
    <property type="entry name" value="GH16_laminarinase_like"/>
    <property type="match status" value="1"/>
</dbReference>
<dbReference type="Proteomes" id="UP000236721">
    <property type="component" value="Unassembled WGS sequence"/>
</dbReference>
<comment type="similarity">
    <text evidence="1">Belongs to the glycosyl hydrolase 16 family.</text>
</comment>
<feature type="compositionally biased region" description="Acidic residues" evidence="2">
    <location>
        <begin position="289"/>
        <end position="307"/>
    </location>
</feature>
<dbReference type="PANTHER" id="PTHR10963">
    <property type="entry name" value="GLYCOSYL HYDROLASE-RELATED"/>
    <property type="match status" value="1"/>
</dbReference>
<dbReference type="GO" id="GO:0005975">
    <property type="term" value="P:carbohydrate metabolic process"/>
    <property type="evidence" value="ECO:0007669"/>
    <property type="project" value="InterPro"/>
</dbReference>
<dbReference type="PANTHER" id="PTHR10963:SF55">
    <property type="entry name" value="GLYCOSIDE HYDROLASE FAMILY 16 PROTEIN"/>
    <property type="match status" value="1"/>
</dbReference>
<dbReference type="OrthoDB" id="9809583at2"/>
<protein>
    <submittedName>
        <fullName evidence="5">Glycosyl hydrolases family 16</fullName>
    </submittedName>
</protein>
<dbReference type="InterPro" id="IPR013320">
    <property type="entry name" value="ConA-like_dom_sf"/>
</dbReference>
<keyword evidence="3" id="KW-0732">Signal</keyword>
<evidence type="ECO:0000256" key="3">
    <source>
        <dbReference type="SAM" id="SignalP"/>
    </source>
</evidence>
<evidence type="ECO:0000259" key="4">
    <source>
        <dbReference type="PROSITE" id="PS51762"/>
    </source>
</evidence>
<feature type="region of interest" description="Disordered" evidence="2">
    <location>
        <begin position="289"/>
        <end position="320"/>
    </location>
</feature>
<evidence type="ECO:0000256" key="2">
    <source>
        <dbReference type="SAM" id="MobiDB-lite"/>
    </source>
</evidence>
<feature type="chain" id="PRO_5009293380" evidence="3">
    <location>
        <begin position="31"/>
        <end position="348"/>
    </location>
</feature>
<dbReference type="Pfam" id="PF00722">
    <property type="entry name" value="Glyco_hydro_16"/>
    <property type="match status" value="1"/>
</dbReference>
<dbReference type="AlphaFoldDB" id="A0A1H6B1V1"/>
<dbReference type="EMBL" id="FNVG01000018">
    <property type="protein sequence ID" value="SEG54096.1"/>
    <property type="molecule type" value="Genomic_DNA"/>
</dbReference>
<organism evidence="5 6">
    <name type="scientific">Vibrio hangzhouensis</name>
    <dbReference type="NCBI Taxonomy" id="462991"/>
    <lineage>
        <taxon>Bacteria</taxon>
        <taxon>Pseudomonadati</taxon>
        <taxon>Pseudomonadota</taxon>
        <taxon>Gammaproteobacteria</taxon>
        <taxon>Vibrionales</taxon>
        <taxon>Vibrionaceae</taxon>
        <taxon>Vibrio</taxon>
    </lineage>
</organism>
<keyword evidence="6" id="KW-1185">Reference proteome</keyword>
<dbReference type="InterPro" id="IPR000757">
    <property type="entry name" value="Beta-glucanase-like"/>
</dbReference>
<feature type="compositionally biased region" description="Polar residues" evidence="2">
    <location>
        <begin position="308"/>
        <end position="318"/>
    </location>
</feature>
<evidence type="ECO:0000313" key="6">
    <source>
        <dbReference type="Proteomes" id="UP000236721"/>
    </source>
</evidence>
<dbReference type="PROSITE" id="PS51762">
    <property type="entry name" value="GH16_2"/>
    <property type="match status" value="1"/>
</dbReference>
<dbReference type="Gene3D" id="2.60.120.200">
    <property type="match status" value="1"/>
</dbReference>
<gene>
    <name evidence="5" type="ORF">SAMN04488244_11856</name>
</gene>
<accession>A0A1H6B1V1</accession>
<evidence type="ECO:0000313" key="5">
    <source>
        <dbReference type="EMBL" id="SEG54096.1"/>
    </source>
</evidence>
<proteinExistence type="inferred from homology"/>
<evidence type="ECO:0000256" key="1">
    <source>
        <dbReference type="ARBA" id="ARBA00006865"/>
    </source>
</evidence>
<dbReference type="SUPFAM" id="SSF49899">
    <property type="entry name" value="Concanavalin A-like lectins/glucanases"/>
    <property type="match status" value="1"/>
</dbReference>
<sequence length="348" mass="39639">MFTRFIRQALLTSKALVLGGVLMTPLLAQAGWEVHWIDTFEGDRVNWNNWTAQTQANYNNEVQCYTDDDYSDERNYDVSNGTLKIIARKKTQSCATLGGQMKTWTSGRLNSKDKQEFLYGRLEARIRFHQLEGGTWPAFWMLENRIAEQPIKGDGDNVGWPNKGASEIDVWEWFSNEPDTYITNFFNYAGCGHEYRYSYPNGAQDVQDWHRYAIEWTKDRVDFFIDELLVTSHDLRYCDRYEEPMFALLNVAMGGNLGGSIDPSLEMATMEVDYIAHCQPSDTNHVTFCDEDTPVPESQDDIPDNQDDGGSTQTTAANSGGGTTIHSLILGFIAALMRRSRRAQSHKK</sequence>